<feature type="region of interest" description="Disordered" evidence="4">
    <location>
        <begin position="870"/>
        <end position="941"/>
    </location>
</feature>
<dbReference type="InterPro" id="IPR001789">
    <property type="entry name" value="Sig_transdc_resp-reg_receiver"/>
</dbReference>
<proteinExistence type="predicted"/>
<comment type="caution">
    <text evidence="6">The sequence shown here is derived from an EMBL/GenBank/DDBJ whole genome shotgun (WGS) entry which is preliminary data.</text>
</comment>
<dbReference type="EMBL" id="JAVRQU010000001">
    <property type="protein sequence ID" value="KAK5707784.1"/>
    <property type="molecule type" value="Genomic_DNA"/>
</dbReference>
<feature type="compositionally biased region" description="Basic and acidic residues" evidence="4">
    <location>
        <begin position="189"/>
        <end position="198"/>
    </location>
</feature>
<feature type="region of interest" description="Disordered" evidence="4">
    <location>
        <begin position="1"/>
        <end position="135"/>
    </location>
</feature>
<protein>
    <submittedName>
        <fullName evidence="6">Two-component response regulator SSK1p</fullName>
    </submittedName>
</protein>
<feature type="compositionally biased region" description="Polar residues" evidence="4">
    <location>
        <begin position="24"/>
        <end position="40"/>
    </location>
</feature>
<evidence type="ECO:0000256" key="4">
    <source>
        <dbReference type="SAM" id="MobiDB-lite"/>
    </source>
</evidence>
<dbReference type="CDD" id="cd17546">
    <property type="entry name" value="REC_hyHK_CKI1_RcsC-like"/>
    <property type="match status" value="1"/>
</dbReference>
<keyword evidence="2" id="KW-0902">Two-component regulatory system</keyword>
<evidence type="ECO:0000256" key="3">
    <source>
        <dbReference type="PROSITE-ProRule" id="PRU00169"/>
    </source>
</evidence>
<feature type="compositionally biased region" description="Low complexity" evidence="4">
    <location>
        <begin position="576"/>
        <end position="589"/>
    </location>
</feature>
<evidence type="ECO:0000259" key="5">
    <source>
        <dbReference type="PROSITE" id="PS50110"/>
    </source>
</evidence>
<name>A0AAN7VY32_9PEZI</name>
<evidence type="ECO:0000256" key="2">
    <source>
        <dbReference type="ARBA" id="ARBA00023012"/>
    </source>
</evidence>
<sequence length="941" mass="101600">MARFLNLARPSTFFRRKKSEKSGDTNTQASTSTPRTSSHYTDGPAALPPADSRQTSLLSLHSTPQPHTRKSSTEQNNLVSPLEEGKEVQESGVLLPSEEIDNSRRSGSETLALGRSPAGESVLSQEEDGGKGGSVLELKLDNCGQEHSDYECPPAVVVQQATPSGLREAEPAEEEAGGVSPISQHHHHFLGDNTHHDTGSAPVSPLSPYPVAPAHATPRIVQTTLHHAPSHSVDSTLPNSANLLDYFTPGLPNLTTMMSGTRKIWVRRPGASATLVQIKEDDLVDDVRDNILKKYRNSLGGIFDAPDMTLRIMTRAQQGQVQHERTLGPEEEMCRTLDSVFPGGQMVEEALIIDVPVRERDRRSPRPSPGFRAYGPAPANHQQQHQTQYQGLEDYRPLENGTDYFPPMPLPPASQLLQQAQAPMLQSSNSHDSRVSAHAHGANAVPVALEHHQRSISVINTGQLPPLPSPGGTLRPQRQHREHPRPRFQRQQTSSPTIVQHPSGYAQQQQQVSGMGALPPASVILQHPTHRGSIRGRTDSLDHSSGANGSVAGGLAVPAAGVPGQQPLPTPPITDSGVSASGSAPGGLAMVAGGSTPPTPNGSANGSGGLRPSKPKRTRKSTPDKAGSASGSRPPRRPREGADGKVSGANGGAGGTSTPSMALSSVLDGSVPPINVLIVEDNIINLRILEGLMKRLRVRWQTAMNGQIAVDKWRKGGYHLVLMDIQMPVMNGLQATREIRRLERAGGIGVFSDLDDEVGKNLKKMGDVEKPDVDGEQNGGKKAGDVVAVRDDTLPLETGLFKSPVIIVALTASSLQSDRHEALAAGCNDFLTKPVNFVWLERKVKEWGCMQALIDFEGWRAWKVLVREEEEGKTDEQREAERVKAEKEKRRMEKMAVLQEKQRVKKEEEEREKEKERARKRASVQSSEVGGSTANGVASEA</sequence>
<feature type="compositionally biased region" description="Polar residues" evidence="4">
    <location>
        <begin position="52"/>
        <end position="66"/>
    </location>
</feature>
<feature type="compositionally biased region" description="Low complexity" evidence="4">
    <location>
        <begin position="553"/>
        <end position="564"/>
    </location>
</feature>
<evidence type="ECO:0000313" key="7">
    <source>
        <dbReference type="Proteomes" id="UP001310594"/>
    </source>
</evidence>
<dbReference type="GO" id="GO:0000160">
    <property type="term" value="P:phosphorelay signal transduction system"/>
    <property type="evidence" value="ECO:0007669"/>
    <property type="project" value="UniProtKB-KW"/>
</dbReference>
<dbReference type="Pfam" id="PF00072">
    <property type="entry name" value="Response_reg"/>
    <property type="match status" value="1"/>
</dbReference>
<dbReference type="Gene3D" id="3.40.50.2300">
    <property type="match status" value="1"/>
</dbReference>
<feature type="compositionally biased region" description="Low complexity" evidence="4">
    <location>
        <begin position="419"/>
        <end position="428"/>
    </location>
</feature>
<feature type="region of interest" description="Disordered" evidence="4">
    <location>
        <begin position="358"/>
        <end position="389"/>
    </location>
</feature>
<feature type="compositionally biased region" description="Polar residues" evidence="4">
    <location>
        <begin position="493"/>
        <end position="513"/>
    </location>
</feature>
<dbReference type="Proteomes" id="UP001310594">
    <property type="component" value="Unassembled WGS sequence"/>
</dbReference>
<feature type="compositionally biased region" description="Polar residues" evidence="4">
    <location>
        <begin position="923"/>
        <end position="941"/>
    </location>
</feature>
<feature type="region of interest" description="Disordered" evidence="4">
    <location>
        <begin position="531"/>
        <end position="661"/>
    </location>
</feature>
<dbReference type="PANTHER" id="PTHR45339:SF1">
    <property type="entry name" value="HYBRID SIGNAL TRANSDUCTION HISTIDINE KINASE J"/>
    <property type="match status" value="1"/>
</dbReference>
<accession>A0AAN7VY32</accession>
<feature type="region of interest" description="Disordered" evidence="4">
    <location>
        <begin position="163"/>
        <end position="203"/>
    </location>
</feature>
<dbReference type="PROSITE" id="PS50110">
    <property type="entry name" value="RESPONSE_REGULATORY"/>
    <property type="match status" value="1"/>
</dbReference>
<feature type="modified residue" description="4-aspartylphosphate" evidence="3">
    <location>
        <position position="724"/>
    </location>
</feature>
<dbReference type="PANTHER" id="PTHR45339">
    <property type="entry name" value="HYBRID SIGNAL TRANSDUCTION HISTIDINE KINASE J"/>
    <property type="match status" value="1"/>
</dbReference>
<dbReference type="AlphaFoldDB" id="A0AAN7VY32"/>
<evidence type="ECO:0000256" key="1">
    <source>
        <dbReference type="ARBA" id="ARBA00022553"/>
    </source>
</evidence>
<gene>
    <name evidence="6" type="primary">MgSsk1</name>
    <name evidence="6" type="ORF">LTR97_000322</name>
</gene>
<feature type="region of interest" description="Disordered" evidence="4">
    <location>
        <begin position="419"/>
        <end position="438"/>
    </location>
</feature>
<feature type="domain" description="Response regulatory" evidence="5">
    <location>
        <begin position="675"/>
        <end position="848"/>
    </location>
</feature>
<keyword evidence="1 3" id="KW-0597">Phosphoprotein</keyword>
<reference evidence="6" key="1">
    <citation type="submission" date="2023-08" db="EMBL/GenBank/DDBJ databases">
        <title>Black Yeasts Isolated from many extreme environments.</title>
        <authorList>
            <person name="Coleine C."/>
            <person name="Stajich J.E."/>
            <person name="Selbmann L."/>
        </authorList>
    </citation>
    <scope>NUCLEOTIDE SEQUENCE</scope>
    <source>
        <strain evidence="6">CCFEE 5810</strain>
    </source>
</reference>
<dbReference type="SMART" id="SM00448">
    <property type="entry name" value="REC"/>
    <property type="match status" value="1"/>
</dbReference>
<evidence type="ECO:0000313" key="6">
    <source>
        <dbReference type="EMBL" id="KAK5707784.1"/>
    </source>
</evidence>
<organism evidence="6 7">
    <name type="scientific">Elasticomyces elasticus</name>
    <dbReference type="NCBI Taxonomy" id="574655"/>
    <lineage>
        <taxon>Eukaryota</taxon>
        <taxon>Fungi</taxon>
        <taxon>Dikarya</taxon>
        <taxon>Ascomycota</taxon>
        <taxon>Pezizomycotina</taxon>
        <taxon>Dothideomycetes</taxon>
        <taxon>Dothideomycetidae</taxon>
        <taxon>Mycosphaerellales</taxon>
        <taxon>Teratosphaeriaceae</taxon>
        <taxon>Elasticomyces</taxon>
    </lineage>
</organism>
<feature type="compositionally biased region" description="Basic residues" evidence="4">
    <location>
        <begin position="477"/>
        <end position="488"/>
    </location>
</feature>
<dbReference type="SUPFAM" id="SSF52172">
    <property type="entry name" value="CheY-like"/>
    <property type="match status" value="1"/>
</dbReference>
<dbReference type="InterPro" id="IPR011006">
    <property type="entry name" value="CheY-like_superfamily"/>
</dbReference>
<feature type="compositionally biased region" description="Basic and acidic residues" evidence="4">
    <location>
        <begin position="874"/>
        <end position="917"/>
    </location>
</feature>
<feature type="region of interest" description="Disordered" evidence="4">
    <location>
        <begin position="460"/>
        <end position="515"/>
    </location>
</feature>